<evidence type="ECO:0000256" key="2">
    <source>
        <dbReference type="ARBA" id="ARBA00022475"/>
    </source>
</evidence>
<organism evidence="8 9">
    <name type="scientific">Psychrobacter communis</name>
    <dbReference type="NCBI Taxonomy" id="2762238"/>
    <lineage>
        <taxon>Bacteria</taxon>
        <taxon>Pseudomonadati</taxon>
        <taxon>Pseudomonadota</taxon>
        <taxon>Gammaproteobacteria</taxon>
        <taxon>Moraxellales</taxon>
        <taxon>Moraxellaceae</taxon>
        <taxon>Psychrobacter</taxon>
    </lineage>
</organism>
<gene>
    <name evidence="8" type="ORF">H9653_10720</name>
</gene>
<keyword evidence="9" id="KW-1185">Reference proteome</keyword>
<evidence type="ECO:0000256" key="5">
    <source>
        <dbReference type="ARBA" id="ARBA00023136"/>
    </source>
</evidence>
<reference evidence="8 9" key="1">
    <citation type="submission" date="2020-08" db="EMBL/GenBank/DDBJ databases">
        <title>A Genomic Blueprint of the Chicken Gut Microbiome.</title>
        <authorList>
            <person name="Gilroy R."/>
            <person name="Ravi A."/>
            <person name="Getino M."/>
            <person name="Pursley I."/>
            <person name="Horton D.L."/>
            <person name="Alikhan N.-F."/>
            <person name="Baker D."/>
            <person name="Gharbi K."/>
            <person name="Hall N."/>
            <person name="Watson M."/>
            <person name="Adriaenssens E.M."/>
            <person name="Foster-Nyarko E."/>
            <person name="Jarju S."/>
            <person name="Secka A."/>
            <person name="Antonio M."/>
            <person name="Oren A."/>
            <person name="Chaudhuri R."/>
            <person name="La Ragione R.M."/>
            <person name="Hildebrand F."/>
            <person name="Pallen M.J."/>
        </authorList>
    </citation>
    <scope>NUCLEOTIDE SEQUENCE [LARGE SCALE GENOMIC DNA]</scope>
    <source>
        <strain evidence="8 9">Sa4CVA2</strain>
    </source>
</reference>
<protein>
    <submittedName>
        <fullName evidence="8">ABC transporter permease</fullName>
    </submittedName>
</protein>
<evidence type="ECO:0000313" key="8">
    <source>
        <dbReference type="EMBL" id="MBD7948478.1"/>
    </source>
</evidence>
<comment type="subcellular location">
    <subcellularLocation>
        <location evidence="1">Cell membrane</location>
        <topology evidence="1">Multi-pass membrane protein</topology>
    </subcellularLocation>
</comment>
<feature type="transmembrane region" description="Helical" evidence="6">
    <location>
        <begin position="321"/>
        <end position="349"/>
    </location>
</feature>
<feature type="domain" description="ABC-2 type transporter transmembrane" evidence="7">
    <location>
        <begin position="35"/>
        <end position="226"/>
    </location>
</feature>
<keyword evidence="2" id="KW-1003">Cell membrane</keyword>
<feature type="transmembrane region" description="Helical" evidence="6">
    <location>
        <begin position="417"/>
        <end position="435"/>
    </location>
</feature>
<evidence type="ECO:0000256" key="4">
    <source>
        <dbReference type="ARBA" id="ARBA00022989"/>
    </source>
</evidence>
<evidence type="ECO:0000256" key="3">
    <source>
        <dbReference type="ARBA" id="ARBA00022692"/>
    </source>
</evidence>
<dbReference type="Gene3D" id="3.40.1710.10">
    <property type="entry name" value="abc type-2 transporter like domain"/>
    <property type="match status" value="1"/>
</dbReference>
<accession>A0ABR8RL52</accession>
<dbReference type="RefSeq" id="WP_191692357.1">
    <property type="nucleotide sequence ID" value="NZ_JACSQR010000037.1"/>
</dbReference>
<dbReference type="PANTHER" id="PTHR30294:SF47">
    <property type="entry name" value="INNER MEMBRANE TRANSPORT PERMEASE YHHJ"/>
    <property type="match status" value="1"/>
</dbReference>
<dbReference type="Proteomes" id="UP000606724">
    <property type="component" value="Unassembled WGS sequence"/>
</dbReference>
<dbReference type="PANTHER" id="PTHR30294">
    <property type="entry name" value="MEMBRANE COMPONENT OF ABC TRANSPORTER YHHJ-RELATED"/>
    <property type="match status" value="1"/>
</dbReference>
<keyword evidence="3 6" id="KW-0812">Transmembrane</keyword>
<proteinExistence type="predicted"/>
<dbReference type="InterPro" id="IPR013525">
    <property type="entry name" value="ABC2_TM"/>
</dbReference>
<feature type="transmembrane region" description="Helical" evidence="6">
    <location>
        <begin position="297"/>
        <end position="315"/>
    </location>
</feature>
<keyword evidence="5 6" id="KW-0472">Membrane</keyword>
<evidence type="ECO:0000313" key="9">
    <source>
        <dbReference type="Proteomes" id="UP000606724"/>
    </source>
</evidence>
<feature type="transmembrane region" description="Helical" evidence="6">
    <location>
        <begin position="199"/>
        <end position="221"/>
    </location>
</feature>
<dbReference type="Pfam" id="PF12698">
    <property type="entry name" value="ABC2_membrane_3"/>
    <property type="match status" value="1"/>
</dbReference>
<sequence length="449" mass="49256">MRLTEQNGQRGGLIGAFIRSAGYERRFLAKNPWDLSMVVWIPLATVLLIWWIFSQIQITDLPIGVVDNDRGPVANTAVRYLEANPNLTVRQLYHSPAAVEAALLQRDIYAVVIIPEDFSRNISSSKPAPIVLQVNAQYGTHSGIIQTSVQSVTGTLSAGVEIQRLVKKGMAPSQAAIAYSPIGIQRISLFNAATDYQQFLASTVIPALLHILAMVIGATTIGRELRDKKIGIWYDFVNGGQPDLTTIKDNEIQGSQNKDRQTTAVSVLTEDNQTLIEDTTPRKASVSVLLFGLLGKYFWPMLAYSLWSVLALWLATPQQAVAISSIIATYIGLVLLMMLSFWLGAIFTLTSFSLRMGLSSTGFISAPSYAFAGVTFPYIAISKNAQHWSDALPLTHYLKLHIAQLQMQAPVAISLPIVYGLTLATIVTMFLAALLSKRVLAHPERWGAR</sequence>
<feature type="transmembrane region" description="Helical" evidence="6">
    <location>
        <begin position="35"/>
        <end position="53"/>
    </location>
</feature>
<dbReference type="InterPro" id="IPR051449">
    <property type="entry name" value="ABC-2_transporter_component"/>
</dbReference>
<dbReference type="EMBL" id="JACSQR010000037">
    <property type="protein sequence ID" value="MBD7948478.1"/>
    <property type="molecule type" value="Genomic_DNA"/>
</dbReference>
<feature type="transmembrane region" description="Helical" evidence="6">
    <location>
        <begin position="361"/>
        <end position="381"/>
    </location>
</feature>
<evidence type="ECO:0000256" key="6">
    <source>
        <dbReference type="SAM" id="Phobius"/>
    </source>
</evidence>
<comment type="caution">
    <text evidence="8">The sequence shown here is derived from an EMBL/GenBank/DDBJ whole genome shotgun (WGS) entry which is preliminary data.</text>
</comment>
<evidence type="ECO:0000259" key="7">
    <source>
        <dbReference type="Pfam" id="PF12698"/>
    </source>
</evidence>
<evidence type="ECO:0000256" key="1">
    <source>
        <dbReference type="ARBA" id="ARBA00004651"/>
    </source>
</evidence>
<keyword evidence="4 6" id="KW-1133">Transmembrane helix</keyword>
<name>A0ABR8RL52_9GAMM</name>